<comment type="subunit">
    <text evidence="13">Heterodimer of AddA and AddB/RexB.</text>
</comment>
<evidence type="ECO:0000256" key="11">
    <source>
        <dbReference type="ARBA" id="ARBA00034617"/>
    </source>
</evidence>
<dbReference type="PANTHER" id="PTHR11070">
    <property type="entry name" value="UVRD / RECB / PCRA DNA HELICASE FAMILY MEMBER"/>
    <property type="match status" value="1"/>
</dbReference>
<dbReference type="PANTHER" id="PTHR11070:SF48">
    <property type="entry name" value="ATP-DEPENDENT HELICASE_NUCLEASE SUBUNIT A"/>
    <property type="match status" value="1"/>
</dbReference>
<evidence type="ECO:0000259" key="16">
    <source>
        <dbReference type="PROSITE" id="PS51198"/>
    </source>
</evidence>
<evidence type="ECO:0000256" key="2">
    <source>
        <dbReference type="ARBA" id="ARBA00022741"/>
    </source>
</evidence>
<evidence type="ECO:0000313" key="18">
    <source>
        <dbReference type="EMBL" id="WNC14168.1"/>
    </source>
</evidence>
<keyword evidence="7 13" id="KW-0067">ATP-binding</keyword>
<dbReference type="GO" id="GO:0004386">
    <property type="term" value="F:helicase activity"/>
    <property type="evidence" value="ECO:0007669"/>
    <property type="project" value="UniProtKB-KW"/>
</dbReference>
<organism evidence="18 19">
    <name type="scientific">Brevibacillus brevis</name>
    <name type="common">Bacillus brevis</name>
    <dbReference type="NCBI Taxonomy" id="1393"/>
    <lineage>
        <taxon>Bacteria</taxon>
        <taxon>Bacillati</taxon>
        <taxon>Bacillota</taxon>
        <taxon>Bacilli</taxon>
        <taxon>Bacillales</taxon>
        <taxon>Paenibacillaceae</taxon>
        <taxon>Brevibacillus</taxon>
    </lineage>
</organism>
<evidence type="ECO:0000256" key="10">
    <source>
        <dbReference type="ARBA" id="ARBA00023235"/>
    </source>
</evidence>
<evidence type="ECO:0000256" key="7">
    <source>
        <dbReference type="ARBA" id="ARBA00022840"/>
    </source>
</evidence>
<dbReference type="SUPFAM" id="SSF52540">
    <property type="entry name" value="P-loop containing nucleoside triphosphate hydrolases"/>
    <property type="match status" value="1"/>
</dbReference>
<dbReference type="Pfam" id="PF12705">
    <property type="entry name" value="PDDEXK_1"/>
    <property type="match status" value="1"/>
</dbReference>
<dbReference type="SUPFAM" id="SSF52980">
    <property type="entry name" value="Restriction endonuclease-like"/>
    <property type="match status" value="1"/>
</dbReference>
<keyword evidence="6 13" id="KW-0269">Exonuclease</keyword>
<dbReference type="Proteomes" id="UP001256827">
    <property type="component" value="Chromosome"/>
</dbReference>
<reference evidence="18 19" key="1">
    <citation type="submission" date="2023-09" db="EMBL/GenBank/DDBJ databases">
        <title>Complete Genome and Methylome dissection of Bacillus brevis NEB573 original source of BbsI restriction endonuclease.</title>
        <authorList>
            <person name="Fomenkov A."/>
            <person name="Roberts R.D."/>
        </authorList>
    </citation>
    <scope>NUCLEOTIDE SEQUENCE [LARGE SCALE GENOMIC DNA]</scope>
    <source>
        <strain evidence="18 19">NEB573</strain>
    </source>
</reference>
<dbReference type="NCBIfam" id="TIGR02785">
    <property type="entry name" value="addA_Gpos"/>
    <property type="match status" value="1"/>
</dbReference>
<sequence length="1308" mass="146562">MTTVQLAPAKPEQWTDEQWQAITRRGNNLLVAAAAGSGKTSVLVERIIRRIMDETEPIGVDQLLVVTFTNAAAAEMRHRIGDALRKALKEDPHSAHLRRQLALLQRATITTLHSFCLGILRQYYYLIDLDPDFRIADQLEGELLRQDVLEEQLEGWYQDDADFRALADVMLDGQDDQILATLLLRLYEFSRSHPEPARWLEEAADMFAAAGKDSLDELKWAQSVLRSLELELAGLEGKMRRAVILAASPEGPAAYLPLLEAEATALGLANQACRVGWEAACQAVHGVVFAKLPPVKGTDPDVKEQVQELRNSVKKALSELAEQYFSMSAEQYVADLHALAPHMRTLSRLVTEFAEAFQQEKRSRSIVDFGDLEHLALRVLTQKREDGTIEPSAVSMQLREQFAEVLVDEYQDINLVQETLLQMVSRDVDTNGAANRFMVGDVKQSIYRFRLAEPKLFLEKYLTYQKDGEGGLAAEGKTPLQGNDTDGALESLDQILSAEGAGGEGTSKPAGLRIDLAANFRSRREVVDAVNFLFRQIMSPGVGEIDYDPSAELINRASYPDAEEGRLQAEVHLIDRKGSDTEESSSASAEGSEDAEGAGIPGPAAEAVEEASVAQLEARLIARRIRRWMEPGEGERPLLVFDKKAGGMRPLAYRDIVILLRATSGWGETMKEELSALGIPVYAEQTAGYFAATEVETMLSLLRVIDNPLQDIPLAAVLRSPIVGLREEELAQIRIQYTSGPFHQAVFQYADEQPIVASWEKRLRAFLFRLREWRTQARRRALSELLSILYRETGYLDYVAALENGQQRQANLRALYDRARQYEAGSYRGLFRFLRFVDRLQEAGNDLGEARTIGENEDVVRIMTIHKSKGLEFPVVFVAGMGKQFNTMDLKSQFLLHKDLGFGPMAFEPALQLRYPSLAALGIRQQLRRDMLAEEMRVLYVALTRAREKLVLLGTAKDLAKSVADWGRQGDGERLSDEDLIGAKGYLDWVGRALLRHPLSGPLRAYPQEQGTGEMVRVRSVPDDSEWSFHFYKADELLEQTNADADQDAIWERLSRREEIPERQADPALKERIERSLGWRDPHPIAPRVAAKWTVSELKRQVKTGKGGSPVILPSITEKPKFLTEKSSARLSGAEKGTITHLLMQHLDLGRPLDEEDIREQLADLAARRFLTEEQVGAVNVGQIARFFADPLGQKMKQAKVVHRELPFTMTIPAYEVEPELGPDSREQVIVQGVIDCLLEDADGRLVLIDFKTDWIAQEASPSVIAEITKRYEGQIKLYVRAIRQITKTEREIDSYLYLLAGGFAVNV</sequence>
<keyword evidence="8 13" id="KW-0238">DNA-binding</keyword>
<dbReference type="Gene3D" id="3.40.50.300">
    <property type="entry name" value="P-loop containing nucleotide triphosphate hydrolases"/>
    <property type="match status" value="4"/>
</dbReference>
<dbReference type="Gene3D" id="3.90.320.10">
    <property type="match status" value="1"/>
</dbReference>
<evidence type="ECO:0000256" key="4">
    <source>
        <dbReference type="ARBA" id="ARBA00022801"/>
    </source>
</evidence>
<evidence type="ECO:0000313" key="19">
    <source>
        <dbReference type="Proteomes" id="UP001256827"/>
    </source>
</evidence>
<evidence type="ECO:0000256" key="8">
    <source>
        <dbReference type="ARBA" id="ARBA00023125"/>
    </source>
</evidence>
<keyword evidence="10 13" id="KW-0413">Isomerase</keyword>
<comment type="similarity">
    <text evidence="13">Belongs to the helicase family. AddA subfamily.</text>
</comment>
<feature type="region of interest" description="Disordered" evidence="15">
    <location>
        <begin position="575"/>
        <end position="601"/>
    </location>
</feature>
<evidence type="ECO:0000256" key="13">
    <source>
        <dbReference type="HAMAP-Rule" id="MF_01451"/>
    </source>
</evidence>
<dbReference type="InterPro" id="IPR000212">
    <property type="entry name" value="DNA_helicase_UvrD/REP"/>
</dbReference>
<keyword evidence="4 13" id="KW-0378">Hydrolase</keyword>
<dbReference type="InterPro" id="IPR038726">
    <property type="entry name" value="PDDEXK_AddAB-type"/>
</dbReference>
<evidence type="ECO:0000256" key="12">
    <source>
        <dbReference type="ARBA" id="ARBA00048988"/>
    </source>
</evidence>
<keyword evidence="19" id="KW-1185">Reference proteome</keyword>
<evidence type="ECO:0000256" key="3">
    <source>
        <dbReference type="ARBA" id="ARBA00022763"/>
    </source>
</evidence>
<dbReference type="CDD" id="cd17932">
    <property type="entry name" value="DEXQc_UvrD"/>
    <property type="match status" value="1"/>
</dbReference>
<comment type="cofactor">
    <cofactor evidence="13">
        <name>Mg(2+)</name>
        <dbReference type="ChEBI" id="CHEBI:18420"/>
    </cofactor>
</comment>
<evidence type="ECO:0000256" key="5">
    <source>
        <dbReference type="ARBA" id="ARBA00022806"/>
    </source>
</evidence>
<feature type="binding site" evidence="14">
    <location>
        <begin position="33"/>
        <end position="40"/>
    </location>
    <ligand>
        <name>ATP</name>
        <dbReference type="ChEBI" id="CHEBI:30616"/>
    </ligand>
</feature>
<dbReference type="PROSITE" id="PS51217">
    <property type="entry name" value="UVRD_HELICASE_CTER"/>
    <property type="match status" value="1"/>
</dbReference>
<dbReference type="InterPro" id="IPR014016">
    <property type="entry name" value="UvrD-like_ATP-bd"/>
</dbReference>
<dbReference type="Pfam" id="PF13361">
    <property type="entry name" value="UvrD_C"/>
    <property type="match status" value="1"/>
</dbReference>
<dbReference type="InterPro" id="IPR011335">
    <property type="entry name" value="Restrct_endonuc-II-like"/>
</dbReference>
<dbReference type="EMBL" id="CP134050">
    <property type="protein sequence ID" value="WNC14168.1"/>
    <property type="molecule type" value="Genomic_DNA"/>
</dbReference>
<evidence type="ECO:0000256" key="15">
    <source>
        <dbReference type="SAM" id="MobiDB-lite"/>
    </source>
</evidence>
<dbReference type="EC" id="5.6.2.4" evidence="13"/>
<keyword evidence="2 13" id="KW-0547">Nucleotide-binding</keyword>
<dbReference type="InterPro" id="IPR014017">
    <property type="entry name" value="DNA_helicase_UvrD-like_C"/>
</dbReference>
<evidence type="ECO:0000259" key="17">
    <source>
        <dbReference type="PROSITE" id="PS51217"/>
    </source>
</evidence>
<dbReference type="CDD" id="cd18807">
    <property type="entry name" value="SF1_C_UvrD"/>
    <property type="match status" value="1"/>
</dbReference>
<keyword evidence="5 13" id="KW-0347">Helicase</keyword>
<dbReference type="InterPro" id="IPR027417">
    <property type="entry name" value="P-loop_NTPase"/>
</dbReference>
<dbReference type="Pfam" id="PF00580">
    <property type="entry name" value="UvrD-helicase"/>
    <property type="match status" value="1"/>
</dbReference>
<proteinExistence type="inferred from homology"/>
<feature type="domain" description="UvrD-like helicase ATP-binding" evidence="16">
    <location>
        <begin position="12"/>
        <end position="523"/>
    </location>
</feature>
<name>A0ABY9T237_BREBE</name>
<dbReference type="EC" id="3.1.-.-" evidence="13"/>
<feature type="domain" description="UvrD-like helicase C-terminal" evidence="17">
    <location>
        <begin position="569"/>
        <end position="870"/>
    </location>
</feature>
<comment type="function">
    <text evidence="13">The heterodimer acts as both an ATP-dependent DNA helicase and an ATP-dependent, dual-direction single-stranded exonuclease. Recognizes the chi site generating a DNA molecule suitable for the initiation of homologous recombination. The AddA nuclease domain is required for chi fragment generation; this subunit has the helicase and 3' -&gt; 5' nuclease activities.</text>
</comment>
<gene>
    <name evidence="13 18" type="primary">addA</name>
    <name evidence="18" type="ORF">RGB73_26385</name>
</gene>
<keyword evidence="1 13" id="KW-0540">Nuclease</keyword>
<keyword evidence="9 13" id="KW-0234">DNA repair</keyword>
<dbReference type="InterPro" id="IPR011604">
    <property type="entry name" value="PDDEXK-like_dom_sf"/>
</dbReference>
<comment type="catalytic activity">
    <reaction evidence="11 13">
        <text>Couples ATP hydrolysis with the unwinding of duplex DNA by translocating in the 3'-5' direction.</text>
        <dbReference type="EC" id="5.6.2.4"/>
    </reaction>
</comment>
<evidence type="ECO:0000256" key="6">
    <source>
        <dbReference type="ARBA" id="ARBA00022839"/>
    </source>
</evidence>
<dbReference type="HAMAP" id="MF_01451">
    <property type="entry name" value="AddA"/>
    <property type="match status" value="1"/>
</dbReference>
<comment type="catalytic activity">
    <reaction evidence="12 13">
        <text>ATP + H2O = ADP + phosphate + H(+)</text>
        <dbReference type="Rhea" id="RHEA:13065"/>
        <dbReference type="ChEBI" id="CHEBI:15377"/>
        <dbReference type="ChEBI" id="CHEBI:15378"/>
        <dbReference type="ChEBI" id="CHEBI:30616"/>
        <dbReference type="ChEBI" id="CHEBI:43474"/>
        <dbReference type="ChEBI" id="CHEBI:456216"/>
        <dbReference type="EC" id="5.6.2.4"/>
    </reaction>
</comment>
<evidence type="ECO:0000256" key="9">
    <source>
        <dbReference type="ARBA" id="ARBA00023204"/>
    </source>
</evidence>
<accession>A0ABY9T237</accession>
<protein>
    <recommendedName>
        <fullName evidence="13">ATP-dependent helicase/nuclease subunit A</fullName>
        <ecNumber evidence="13">3.1.-.-</ecNumber>
        <ecNumber evidence="13">5.6.2.4</ecNumber>
    </recommendedName>
    <alternativeName>
        <fullName evidence="13">ATP-dependent helicase/nuclease AddA</fullName>
    </alternativeName>
    <alternativeName>
        <fullName evidence="13">DNA 3'-5' helicase AddA</fullName>
    </alternativeName>
</protein>
<evidence type="ECO:0000256" key="1">
    <source>
        <dbReference type="ARBA" id="ARBA00022722"/>
    </source>
</evidence>
<evidence type="ECO:0000256" key="14">
    <source>
        <dbReference type="PROSITE-ProRule" id="PRU00560"/>
    </source>
</evidence>
<dbReference type="PROSITE" id="PS51198">
    <property type="entry name" value="UVRD_HELICASE_ATP_BIND"/>
    <property type="match status" value="1"/>
</dbReference>
<dbReference type="RefSeq" id="WP_310766112.1">
    <property type="nucleotide sequence ID" value="NZ_CP134050.1"/>
</dbReference>
<keyword evidence="3 13" id="KW-0227">DNA damage</keyword>
<dbReference type="InterPro" id="IPR014152">
    <property type="entry name" value="AddA"/>
</dbReference>